<dbReference type="AlphaFoldDB" id="A0A6L7F042"/>
<dbReference type="Proteomes" id="UP000473325">
    <property type="component" value="Unassembled WGS sequence"/>
</dbReference>
<dbReference type="PANTHER" id="PTHR33692:SF1">
    <property type="entry name" value="RIBOSOME MATURATION FACTOR RIMM"/>
    <property type="match status" value="1"/>
</dbReference>
<dbReference type="InterPro" id="IPR002676">
    <property type="entry name" value="RimM_N"/>
</dbReference>
<protein>
    <recommendedName>
        <fullName evidence="5">Ribosome maturation factor RimM</fullName>
    </recommendedName>
</protein>
<gene>
    <name evidence="5 9" type="primary">rimM</name>
    <name evidence="9" type="ORF">GRQ65_00640</name>
</gene>
<comment type="subcellular location">
    <subcellularLocation>
        <location evidence="5">Cytoplasm</location>
    </subcellularLocation>
</comment>
<dbReference type="GO" id="GO:0005737">
    <property type="term" value="C:cytoplasm"/>
    <property type="evidence" value="ECO:0007669"/>
    <property type="project" value="UniProtKB-SubCell"/>
</dbReference>
<dbReference type="GO" id="GO:0042274">
    <property type="term" value="P:ribosomal small subunit biogenesis"/>
    <property type="evidence" value="ECO:0007669"/>
    <property type="project" value="UniProtKB-UniRule"/>
</dbReference>
<keyword evidence="1 5" id="KW-0963">Cytoplasm</keyword>
<evidence type="ECO:0000256" key="2">
    <source>
        <dbReference type="ARBA" id="ARBA00022517"/>
    </source>
</evidence>
<organism evidence="9 10">
    <name type="scientific">Nocardioides flavescens</name>
    <dbReference type="NCBI Taxonomy" id="2691959"/>
    <lineage>
        <taxon>Bacteria</taxon>
        <taxon>Bacillati</taxon>
        <taxon>Actinomycetota</taxon>
        <taxon>Actinomycetes</taxon>
        <taxon>Propionibacteriales</taxon>
        <taxon>Nocardioidaceae</taxon>
        <taxon>Nocardioides</taxon>
    </lineage>
</organism>
<dbReference type="GO" id="GO:0005840">
    <property type="term" value="C:ribosome"/>
    <property type="evidence" value="ECO:0007669"/>
    <property type="project" value="InterPro"/>
</dbReference>
<keyword evidence="4 5" id="KW-0143">Chaperone</keyword>
<evidence type="ECO:0000313" key="9">
    <source>
        <dbReference type="EMBL" id="MXG88054.1"/>
    </source>
</evidence>
<evidence type="ECO:0000256" key="6">
    <source>
        <dbReference type="SAM" id="MobiDB-lite"/>
    </source>
</evidence>
<feature type="domain" description="RimM N-terminal" evidence="7">
    <location>
        <begin position="22"/>
        <end position="104"/>
    </location>
</feature>
<proteinExistence type="inferred from homology"/>
<comment type="caution">
    <text evidence="9">The sequence shown here is derived from an EMBL/GenBank/DDBJ whole genome shotgun (WGS) entry which is preliminary data.</text>
</comment>
<dbReference type="GO" id="GO:0006364">
    <property type="term" value="P:rRNA processing"/>
    <property type="evidence" value="ECO:0007669"/>
    <property type="project" value="UniProtKB-UniRule"/>
</dbReference>
<keyword evidence="2 5" id="KW-0690">Ribosome biogenesis</keyword>
<feature type="region of interest" description="Disordered" evidence="6">
    <location>
        <begin position="1"/>
        <end position="36"/>
    </location>
</feature>
<dbReference type="Pfam" id="PF24986">
    <property type="entry name" value="PRC_RimM"/>
    <property type="match status" value="1"/>
</dbReference>
<dbReference type="RefSeq" id="WP_160874136.1">
    <property type="nucleotide sequence ID" value="NZ_WUEK01000001.1"/>
</dbReference>
<evidence type="ECO:0000256" key="5">
    <source>
        <dbReference type="HAMAP-Rule" id="MF_00014"/>
    </source>
</evidence>
<dbReference type="Gene3D" id="2.40.30.60">
    <property type="entry name" value="RimM"/>
    <property type="match status" value="1"/>
</dbReference>
<dbReference type="Gene3D" id="2.30.30.240">
    <property type="entry name" value="PRC-barrel domain"/>
    <property type="match status" value="1"/>
</dbReference>
<comment type="subunit">
    <text evidence="5">Binds ribosomal protein uS19.</text>
</comment>
<evidence type="ECO:0000259" key="7">
    <source>
        <dbReference type="Pfam" id="PF01782"/>
    </source>
</evidence>
<evidence type="ECO:0000259" key="8">
    <source>
        <dbReference type="Pfam" id="PF24986"/>
    </source>
</evidence>
<dbReference type="EMBL" id="WUEK01000001">
    <property type="protein sequence ID" value="MXG88054.1"/>
    <property type="molecule type" value="Genomic_DNA"/>
</dbReference>
<keyword evidence="3 5" id="KW-0698">rRNA processing</keyword>
<keyword evidence="10" id="KW-1185">Reference proteome</keyword>
<dbReference type="InterPro" id="IPR056792">
    <property type="entry name" value="PRC_RimM"/>
</dbReference>
<reference evidence="9 10" key="1">
    <citation type="submission" date="2019-12" db="EMBL/GenBank/DDBJ databases">
        <authorList>
            <person name="Kun Z."/>
        </authorList>
    </citation>
    <scope>NUCLEOTIDE SEQUENCE [LARGE SCALE GENOMIC DNA]</scope>
    <source>
        <strain evidence="9 10">YIM 123512</strain>
    </source>
</reference>
<evidence type="ECO:0000313" key="10">
    <source>
        <dbReference type="Proteomes" id="UP000473325"/>
    </source>
</evidence>
<dbReference type="SUPFAM" id="SSF50346">
    <property type="entry name" value="PRC-barrel domain"/>
    <property type="match status" value="1"/>
</dbReference>
<dbReference type="InterPro" id="IPR011033">
    <property type="entry name" value="PRC_barrel-like_sf"/>
</dbReference>
<comment type="similarity">
    <text evidence="5">Belongs to the RimM family.</text>
</comment>
<feature type="domain" description="Ribosome maturation factor RimM PRC barrel" evidence="8">
    <location>
        <begin position="122"/>
        <end position="189"/>
    </location>
</feature>
<sequence>MSTGAAEPTRDPGAGSSGTEVVVGRIGKPHGLRGEVTIDVRTDEPERRFAPGAVLRAEPPSGSASSLQTLTVARARWHQSVLLLSFEELPDRTAAEGARGTLLHTTIPAGESPEDPEEFYDHQLVGLAVHDLDGIRIGTVAGLMHGGAQDLLRVTTPDRREALVPFVSALVPEVDLDAGRVVVADRPGLVTPFPDDE</sequence>
<dbReference type="HAMAP" id="MF_00014">
    <property type="entry name" value="Ribosome_mat_RimM"/>
    <property type="match status" value="1"/>
</dbReference>
<dbReference type="NCBIfam" id="TIGR02273">
    <property type="entry name" value="16S_RimM"/>
    <property type="match status" value="1"/>
</dbReference>
<comment type="function">
    <text evidence="5">An accessory protein needed during the final step in the assembly of 30S ribosomal subunit, possibly for assembly of the head region. Essential for efficient processing of 16S rRNA. May be needed both before and after RbfA during the maturation of 16S rRNA. It has affinity for free ribosomal 30S subunits but not for 70S ribosomes.</text>
</comment>
<dbReference type="InterPro" id="IPR011961">
    <property type="entry name" value="RimM"/>
</dbReference>
<evidence type="ECO:0000256" key="3">
    <source>
        <dbReference type="ARBA" id="ARBA00022552"/>
    </source>
</evidence>
<dbReference type="PANTHER" id="PTHR33692">
    <property type="entry name" value="RIBOSOME MATURATION FACTOR RIMM"/>
    <property type="match status" value="1"/>
</dbReference>
<dbReference type="InterPro" id="IPR036976">
    <property type="entry name" value="RimM_N_sf"/>
</dbReference>
<accession>A0A6L7F042</accession>
<dbReference type="GO" id="GO:0043022">
    <property type="term" value="F:ribosome binding"/>
    <property type="evidence" value="ECO:0007669"/>
    <property type="project" value="InterPro"/>
</dbReference>
<evidence type="ECO:0000256" key="1">
    <source>
        <dbReference type="ARBA" id="ARBA00022490"/>
    </source>
</evidence>
<evidence type="ECO:0000256" key="4">
    <source>
        <dbReference type="ARBA" id="ARBA00023186"/>
    </source>
</evidence>
<comment type="domain">
    <text evidence="5">The PRC barrel domain binds ribosomal protein uS19.</text>
</comment>
<dbReference type="SUPFAM" id="SSF50447">
    <property type="entry name" value="Translation proteins"/>
    <property type="match status" value="1"/>
</dbReference>
<dbReference type="InterPro" id="IPR009000">
    <property type="entry name" value="Transl_B-barrel_sf"/>
</dbReference>
<dbReference type="Pfam" id="PF01782">
    <property type="entry name" value="RimM"/>
    <property type="match status" value="1"/>
</dbReference>
<name>A0A6L7F042_9ACTN</name>